<dbReference type="PANTHER" id="PTHR46112">
    <property type="entry name" value="AMINOPEPTIDASE"/>
    <property type="match status" value="1"/>
</dbReference>
<gene>
    <name evidence="3" type="ORF">CLOSTASPAR_06376</name>
</gene>
<protein>
    <submittedName>
        <fullName evidence="3">Xaa-Pro dipeptidase family protein</fullName>
    </submittedName>
</protein>
<dbReference type="SUPFAM" id="SSF55920">
    <property type="entry name" value="Creatinase/aminopeptidase"/>
    <property type="match status" value="1"/>
</dbReference>
<dbReference type="SUPFAM" id="SSF53092">
    <property type="entry name" value="Creatinase/prolidase N-terminal domain"/>
    <property type="match status" value="1"/>
</dbReference>
<dbReference type="PANTHER" id="PTHR46112:SF2">
    <property type="entry name" value="XAA-PRO AMINOPEPTIDASE P-RELATED"/>
    <property type="match status" value="1"/>
</dbReference>
<dbReference type="Pfam" id="PF00557">
    <property type="entry name" value="Peptidase_M24"/>
    <property type="match status" value="1"/>
</dbReference>
<dbReference type="RefSeq" id="WP_007719162.1">
    <property type="nucleotide sequence ID" value="NZ_CP102272.1"/>
</dbReference>
<dbReference type="HOGENOM" id="CLU_017266_4_0_9"/>
<dbReference type="Gene3D" id="3.40.350.10">
    <property type="entry name" value="Creatinase/prolidase N-terminal domain"/>
    <property type="match status" value="1"/>
</dbReference>
<reference evidence="3 4" key="1">
    <citation type="submission" date="2009-01" db="EMBL/GenBank/DDBJ databases">
        <authorList>
            <person name="Fulton L."/>
            <person name="Clifton S."/>
            <person name="Fulton B."/>
            <person name="Xu J."/>
            <person name="Minx P."/>
            <person name="Pepin K.H."/>
            <person name="Johnson M."/>
            <person name="Bhonagiri V."/>
            <person name="Nash W.E."/>
            <person name="Mardis E.R."/>
            <person name="Wilson R.K."/>
        </authorList>
    </citation>
    <scope>NUCLEOTIDE SEQUENCE [LARGE SCALE GENOMIC DNA]</scope>
    <source>
        <strain evidence="3 4">DSM 15981</strain>
    </source>
</reference>
<dbReference type="Pfam" id="PF01321">
    <property type="entry name" value="Creatinase_N"/>
    <property type="match status" value="1"/>
</dbReference>
<comment type="caution">
    <text evidence="3">The sequence shown here is derived from an EMBL/GenBank/DDBJ whole genome shotgun (WGS) entry which is preliminary data.</text>
</comment>
<proteinExistence type="predicted"/>
<dbReference type="EMBL" id="ACCJ01000539">
    <property type="protein sequence ID" value="EEG51535.1"/>
    <property type="molecule type" value="Genomic_DNA"/>
</dbReference>
<feature type="domain" description="Creatinase N-terminal" evidence="2">
    <location>
        <begin position="17"/>
        <end position="141"/>
    </location>
</feature>
<evidence type="ECO:0000313" key="3">
    <source>
        <dbReference type="EMBL" id="EEG51535.1"/>
    </source>
</evidence>
<dbReference type="InterPro" id="IPR000587">
    <property type="entry name" value="Creatinase_N"/>
</dbReference>
<evidence type="ECO:0000313" key="4">
    <source>
        <dbReference type="Proteomes" id="UP000004756"/>
    </source>
</evidence>
<evidence type="ECO:0000259" key="1">
    <source>
        <dbReference type="Pfam" id="PF00557"/>
    </source>
</evidence>
<dbReference type="Proteomes" id="UP000004756">
    <property type="component" value="Unassembled WGS sequence"/>
</dbReference>
<reference evidence="3 4" key="2">
    <citation type="submission" date="2009-02" db="EMBL/GenBank/DDBJ databases">
        <title>Draft genome sequence of Clostridium asparagiforme (DSM 15981).</title>
        <authorList>
            <person name="Sudarsanam P."/>
            <person name="Ley R."/>
            <person name="Guruge J."/>
            <person name="Turnbaugh P.J."/>
            <person name="Mahowald M."/>
            <person name="Liep D."/>
            <person name="Gordon J."/>
        </authorList>
    </citation>
    <scope>NUCLEOTIDE SEQUENCE [LARGE SCALE GENOMIC DNA]</scope>
    <source>
        <strain evidence="3 4">DSM 15981</strain>
    </source>
</reference>
<dbReference type="InterPro" id="IPR050659">
    <property type="entry name" value="Peptidase_M24B"/>
</dbReference>
<dbReference type="InterPro" id="IPR029149">
    <property type="entry name" value="Creatin/AminoP/Spt16_N"/>
</dbReference>
<sequence length="375" mass="42509">MNMRTYEKLFQDRDYPVLITTQQNIFYTVGFSTAARRPSQIGYNCVLLAPDGAWFFFPAGWQPLVQEQLYAEPVTLVPYQGSVEQMAERIVQRLGNAKCLGFEQDGMELNLYLTLRRLLKETGRSLCWTDVSTHLQRARLIKSPEEIQALRDSAQVAKEAMEYAKSLVRPGLRERDVVAELEYFMRRLGSEGVPFTMKALAGENALRTINLPGDYRIQEGDVVLLDFGAVVNHYASDWTRSFAVGYAGEEQRELYQLVWHIERACIQMIRPGVRFQQLMDQAMKVIHGHPYARWFNPYLGHSIGINSQEWPAIVPGAEDVLRENMVVTIEPGVYVPGVGGVRIEDEVLVTANGYEILTGLRDEEFVIGGAGYGEE</sequence>
<dbReference type="Gene3D" id="3.90.230.10">
    <property type="entry name" value="Creatinase/methionine aminopeptidase superfamily"/>
    <property type="match status" value="1"/>
</dbReference>
<keyword evidence="4" id="KW-1185">Reference proteome</keyword>
<evidence type="ECO:0000259" key="2">
    <source>
        <dbReference type="Pfam" id="PF01321"/>
    </source>
</evidence>
<organism evidence="3 4">
    <name type="scientific">[Clostridium] asparagiforme DSM 15981</name>
    <dbReference type="NCBI Taxonomy" id="518636"/>
    <lineage>
        <taxon>Bacteria</taxon>
        <taxon>Bacillati</taxon>
        <taxon>Bacillota</taxon>
        <taxon>Clostridia</taxon>
        <taxon>Lachnospirales</taxon>
        <taxon>Lachnospiraceae</taxon>
        <taxon>Enterocloster</taxon>
    </lineage>
</organism>
<feature type="domain" description="Peptidase M24" evidence="1">
    <location>
        <begin position="149"/>
        <end position="351"/>
    </location>
</feature>
<name>C0DAS1_9FIRM</name>
<dbReference type="AlphaFoldDB" id="C0DAS1"/>
<dbReference type="InterPro" id="IPR000994">
    <property type="entry name" value="Pept_M24"/>
</dbReference>
<dbReference type="InterPro" id="IPR036005">
    <property type="entry name" value="Creatinase/aminopeptidase-like"/>
</dbReference>
<accession>C0DAS1</accession>